<evidence type="ECO:0000313" key="2">
    <source>
        <dbReference type="EMBL" id="KAG9333204.1"/>
    </source>
</evidence>
<keyword evidence="3" id="KW-1185">Reference proteome</keyword>
<reference evidence="2" key="1">
    <citation type="thesis" date="2021" institute="BYU ScholarsArchive" country="Provo, UT, USA">
        <title>Applications of and Algorithms for Genome Assembly and Genomic Analyses with an Emphasis on Marine Teleosts.</title>
        <authorList>
            <person name="Pickett B.D."/>
        </authorList>
    </citation>
    <scope>NUCLEOTIDE SEQUENCE</scope>
    <source>
        <strain evidence="2">HI-2016</strain>
    </source>
</reference>
<evidence type="ECO:0000256" key="1">
    <source>
        <dbReference type="SAM" id="MobiDB-lite"/>
    </source>
</evidence>
<accession>A0A8T2MZ78</accession>
<feature type="region of interest" description="Disordered" evidence="1">
    <location>
        <begin position="1"/>
        <end position="64"/>
    </location>
</feature>
<proteinExistence type="predicted"/>
<dbReference type="InterPro" id="IPR026636">
    <property type="entry name" value="MPHOSPH9"/>
</dbReference>
<gene>
    <name evidence="2" type="ORF">JZ751_012985</name>
</gene>
<name>A0A8T2MZ78_9TELE</name>
<feature type="compositionally biased region" description="Basic and acidic residues" evidence="1">
    <location>
        <begin position="30"/>
        <end position="43"/>
    </location>
</feature>
<feature type="compositionally biased region" description="Polar residues" evidence="1">
    <location>
        <begin position="249"/>
        <end position="262"/>
    </location>
</feature>
<organism evidence="2 3">
    <name type="scientific">Albula glossodonta</name>
    <name type="common">roundjaw bonefish</name>
    <dbReference type="NCBI Taxonomy" id="121402"/>
    <lineage>
        <taxon>Eukaryota</taxon>
        <taxon>Metazoa</taxon>
        <taxon>Chordata</taxon>
        <taxon>Craniata</taxon>
        <taxon>Vertebrata</taxon>
        <taxon>Euteleostomi</taxon>
        <taxon>Actinopterygii</taxon>
        <taxon>Neopterygii</taxon>
        <taxon>Teleostei</taxon>
        <taxon>Albuliformes</taxon>
        <taxon>Albulidae</taxon>
        <taxon>Albula</taxon>
    </lineage>
</organism>
<dbReference type="PANTHER" id="PTHR14926:SF1">
    <property type="entry name" value="M-PHASE PHOSPHOPROTEIN 9"/>
    <property type="match status" value="1"/>
</dbReference>
<dbReference type="EMBL" id="JAFBMS010000210">
    <property type="protein sequence ID" value="KAG9333204.1"/>
    <property type="molecule type" value="Genomic_DNA"/>
</dbReference>
<dbReference type="OrthoDB" id="6288856at2759"/>
<feature type="compositionally biased region" description="Polar residues" evidence="1">
    <location>
        <begin position="9"/>
        <end position="21"/>
    </location>
</feature>
<comment type="caution">
    <text evidence="2">The sequence shown here is derived from an EMBL/GenBank/DDBJ whole genome shotgun (WGS) entry which is preliminary data.</text>
</comment>
<feature type="region of interest" description="Disordered" evidence="1">
    <location>
        <begin position="145"/>
        <end position="262"/>
    </location>
</feature>
<dbReference type="Proteomes" id="UP000824540">
    <property type="component" value="Unassembled WGS sequence"/>
</dbReference>
<dbReference type="GO" id="GO:0005814">
    <property type="term" value="C:centriole"/>
    <property type="evidence" value="ECO:0007669"/>
    <property type="project" value="TreeGrafter"/>
</dbReference>
<feature type="compositionally biased region" description="Polar residues" evidence="1">
    <location>
        <begin position="151"/>
        <end position="168"/>
    </location>
</feature>
<evidence type="ECO:0000313" key="3">
    <source>
        <dbReference type="Proteomes" id="UP000824540"/>
    </source>
</evidence>
<dbReference type="PANTHER" id="PTHR14926">
    <property type="entry name" value="M-PHASE PHOSPHOPROTEIN 9"/>
    <property type="match status" value="1"/>
</dbReference>
<protein>
    <submittedName>
        <fullName evidence="2">Uncharacterized protein</fullName>
    </submittedName>
</protein>
<dbReference type="AlphaFoldDB" id="A0A8T2MZ78"/>
<sequence length="277" mass="29468">METFGSFVNGMSTDDSISEDVSSSAALSHHHADADASAGKESEASIISSEDIPAGPEEEPDPVRSVRTLQGFLQATAGAEFSSGRNLPSINPSPLETLTALVQEIQKSGETDPELWKDSEGRWLQLFKLVEKQYQQQILAQQDQYQRQIQNRAGTTQPSDDSPAQTPRESPLSDPTPPLPSLSATPTADPGGPCREGVGPESSRGDEGQSPSPPPPACSTTAPPLVELQRVLFSPTPPDSLLSPLSPPADQSQTSRQGSGSFSVLQAWMGIWSYTSD</sequence>